<dbReference type="EMBL" id="SJPS01000003">
    <property type="protein sequence ID" value="TWU27890.1"/>
    <property type="molecule type" value="Genomic_DNA"/>
</dbReference>
<comment type="caution">
    <text evidence="1">The sequence shown here is derived from an EMBL/GenBank/DDBJ whole genome shotgun (WGS) entry which is preliminary data.</text>
</comment>
<evidence type="ECO:0000313" key="1">
    <source>
        <dbReference type="EMBL" id="TWU27890.1"/>
    </source>
</evidence>
<dbReference type="Gene3D" id="3.40.50.1820">
    <property type="entry name" value="alpha/beta hydrolase"/>
    <property type="match status" value="1"/>
</dbReference>
<proteinExistence type="predicted"/>
<dbReference type="RefSeq" id="WP_146451037.1">
    <property type="nucleotide sequence ID" value="NZ_SJPS01000003.1"/>
</dbReference>
<dbReference type="SUPFAM" id="SSF53474">
    <property type="entry name" value="alpha/beta-Hydrolases"/>
    <property type="match status" value="1"/>
</dbReference>
<protein>
    <submittedName>
        <fullName evidence="1">PhoPQ-activated pathogenicity-related protein</fullName>
    </submittedName>
</protein>
<reference evidence="1 2" key="1">
    <citation type="submission" date="2019-02" db="EMBL/GenBank/DDBJ databases">
        <title>Deep-cultivation of Planctomycetes and their phenomic and genomic characterization uncovers novel biology.</title>
        <authorList>
            <person name="Wiegand S."/>
            <person name="Jogler M."/>
            <person name="Boedeker C."/>
            <person name="Pinto D."/>
            <person name="Vollmers J."/>
            <person name="Rivas-Marin E."/>
            <person name="Kohn T."/>
            <person name="Peeters S.H."/>
            <person name="Heuer A."/>
            <person name="Rast P."/>
            <person name="Oberbeckmann S."/>
            <person name="Bunk B."/>
            <person name="Jeske O."/>
            <person name="Meyerdierks A."/>
            <person name="Storesund J.E."/>
            <person name="Kallscheuer N."/>
            <person name="Luecker S."/>
            <person name="Lage O.M."/>
            <person name="Pohl T."/>
            <person name="Merkel B.J."/>
            <person name="Hornburger P."/>
            <person name="Mueller R.-W."/>
            <person name="Bruemmer F."/>
            <person name="Labrenz M."/>
            <person name="Spormann A.M."/>
            <person name="Op Den Camp H."/>
            <person name="Overmann J."/>
            <person name="Amann R."/>
            <person name="Jetten M.S.M."/>
            <person name="Mascher T."/>
            <person name="Medema M.H."/>
            <person name="Devos D.P."/>
            <person name="Kaster A.-K."/>
            <person name="Ovreas L."/>
            <person name="Rohde M."/>
            <person name="Galperin M.Y."/>
            <person name="Jogler C."/>
        </authorList>
    </citation>
    <scope>NUCLEOTIDE SEQUENCE [LARGE SCALE GENOMIC DNA]</scope>
    <source>
        <strain evidence="1 2">Pla144</strain>
    </source>
</reference>
<dbReference type="Proteomes" id="UP000318437">
    <property type="component" value="Unassembled WGS sequence"/>
</dbReference>
<dbReference type="InterPro" id="IPR029058">
    <property type="entry name" value="AB_hydrolase_fold"/>
</dbReference>
<name>A0A5C6CTG7_9BACT</name>
<dbReference type="Pfam" id="PF10142">
    <property type="entry name" value="PhoPQ_related"/>
    <property type="match status" value="1"/>
</dbReference>
<dbReference type="PIRSF" id="PIRSF014728">
    <property type="entry name" value="PqaA"/>
    <property type="match status" value="1"/>
</dbReference>
<dbReference type="OrthoDB" id="8950502at2"/>
<dbReference type="PANTHER" id="PTHR31497:SF0">
    <property type="entry name" value="AUTOCRINE PROLIFERATION REPRESSOR PROTEIN A"/>
    <property type="match status" value="1"/>
</dbReference>
<evidence type="ECO:0000313" key="2">
    <source>
        <dbReference type="Proteomes" id="UP000318437"/>
    </source>
</evidence>
<dbReference type="PANTHER" id="PTHR31497">
    <property type="entry name" value="AUTOCRINE PROLIFERATION REPRESSOR PROTEIN A"/>
    <property type="match status" value="1"/>
</dbReference>
<dbReference type="InterPro" id="IPR009199">
    <property type="entry name" value="PhoPQ-act_pathogen-rel_PqaA"/>
</dbReference>
<dbReference type="AlphaFoldDB" id="A0A5C6CTG7"/>
<gene>
    <name evidence="1" type="ORF">Pla144_26670</name>
</gene>
<sequence length="485" mass="54620">MGNRSNVRVLDSLTALTTLFLALQWPTSVVAAKPVSFESTGPEILDEYLAKPEPEYSWQIVRNVETEQVSSYVIDLTSLEWLNPEEVDRTEWHHWLIVTKPKDLHHATAIMIVGGGNNGEDAPRGPSQRAMKLAKQLCAVVVELQQVPNEPLKFRQDGKKRKEDDLLAYAGDQFLKTGDTRWIARLPMVKSVVKAMDTVQELAEEKFPETEPISNFIVVGASKRGWTSWLVAGADPRVIAVAPLVIDCLNIQKSMLHHIAAYGFWAPAVGDYERHGLLNHLKQPEYQRLIQIDDPYFHRQRVTMPKFIVNSAGDQYFLPDSSQFYFDSLVGEKHLRYVPNSDHSLKDSDAEESIAAFCNSILLEKERPRYDWNFSPDGSIEVTCETKPTAVRLWQANNPDARDFRLETLGPAYRSEELNATADGKYVVTAPKVERGWTAYFVEMEFPTSMGPPMKFTTGVRVAPDVLPHLDLINPQPESVGAAAD</sequence>
<organism evidence="1 2">
    <name type="scientific">Bythopirellula polymerisocia</name>
    <dbReference type="NCBI Taxonomy" id="2528003"/>
    <lineage>
        <taxon>Bacteria</taxon>
        <taxon>Pseudomonadati</taxon>
        <taxon>Planctomycetota</taxon>
        <taxon>Planctomycetia</taxon>
        <taxon>Pirellulales</taxon>
        <taxon>Lacipirellulaceae</taxon>
        <taxon>Bythopirellula</taxon>
    </lineage>
</organism>
<accession>A0A5C6CTG7</accession>
<keyword evidence="2" id="KW-1185">Reference proteome</keyword>